<evidence type="ECO:0000313" key="2">
    <source>
        <dbReference type="Proteomes" id="UP000565719"/>
    </source>
</evidence>
<name>A0A7Y4A2M6_9VIBR</name>
<organism evidence="1 2">
    <name type="scientific">Vibrio pectenicida</name>
    <dbReference type="NCBI Taxonomy" id="62763"/>
    <lineage>
        <taxon>Bacteria</taxon>
        <taxon>Pseudomonadati</taxon>
        <taxon>Pseudomonadota</taxon>
        <taxon>Gammaproteobacteria</taxon>
        <taxon>Vibrionales</taxon>
        <taxon>Vibrionaceae</taxon>
        <taxon>Vibrio</taxon>
    </lineage>
</organism>
<dbReference type="Proteomes" id="UP000565719">
    <property type="component" value="Unassembled WGS sequence"/>
</dbReference>
<reference evidence="1 2" key="1">
    <citation type="submission" date="2019-09" db="EMBL/GenBank/DDBJ databases">
        <title>Draft genome sequencing and comparative genomics of hatchery-associated Vibrios.</title>
        <authorList>
            <person name="Kehlet-Delgado H."/>
            <person name="Mueller R.S."/>
        </authorList>
    </citation>
    <scope>NUCLEOTIDE SEQUENCE [LARGE SCALE GENOMIC DNA]</scope>
    <source>
        <strain evidence="1 2">99-46-Y</strain>
    </source>
</reference>
<accession>A0A7Y4A2M6</accession>
<dbReference type="AlphaFoldDB" id="A0A7Y4A2M6"/>
<protein>
    <submittedName>
        <fullName evidence="1">Uncharacterized protein</fullName>
    </submittedName>
</protein>
<dbReference type="EMBL" id="VTXC01000100">
    <property type="protein sequence ID" value="NOH73423.1"/>
    <property type="molecule type" value="Genomic_DNA"/>
</dbReference>
<feature type="non-terminal residue" evidence="1">
    <location>
        <position position="83"/>
    </location>
</feature>
<evidence type="ECO:0000313" key="1">
    <source>
        <dbReference type="EMBL" id="NOH73423.1"/>
    </source>
</evidence>
<sequence>MKMLVQDRCLSDERKEYAAALFSYSAEVGDNEAMQDWLALENVYRTSSHEETFKTLDVSNLVEFVDANPSVQDFDLHEFLKNY</sequence>
<gene>
    <name evidence="1" type="ORF">F0225_19110</name>
</gene>
<proteinExistence type="predicted"/>
<dbReference type="RefSeq" id="WP_171362367.1">
    <property type="nucleotide sequence ID" value="NZ_VTXC01000100.1"/>
</dbReference>
<comment type="caution">
    <text evidence="1">The sequence shown here is derived from an EMBL/GenBank/DDBJ whole genome shotgun (WGS) entry which is preliminary data.</text>
</comment>